<evidence type="ECO:0000256" key="3">
    <source>
        <dbReference type="ARBA" id="ARBA00022729"/>
    </source>
</evidence>
<dbReference type="EMBL" id="SDMP01000015">
    <property type="protein sequence ID" value="RYR07497.1"/>
    <property type="molecule type" value="Genomic_DNA"/>
</dbReference>
<evidence type="ECO:0000256" key="2">
    <source>
        <dbReference type="ARBA" id="ARBA00022692"/>
    </source>
</evidence>
<keyword evidence="4" id="KW-1133">Transmembrane helix</keyword>
<evidence type="ECO:0000313" key="8">
    <source>
        <dbReference type="EMBL" id="RYR07497.1"/>
    </source>
</evidence>
<evidence type="ECO:0000256" key="5">
    <source>
        <dbReference type="ARBA" id="ARBA00023136"/>
    </source>
</evidence>
<comment type="subcellular location">
    <subcellularLocation>
        <location evidence="1">Membrane</location>
        <topology evidence="1">Single-pass type I membrane protein</topology>
    </subcellularLocation>
</comment>
<keyword evidence="9" id="KW-1185">Reference proteome</keyword>
<dbReference type="GO" id="GO:0016020">
    <property type="term" value="C:membrane"/>
    <property type="evidence" value="ECO:0007669"/>
    <property type="project" value="UniProtKB-SubCell"/>
</dbReference>
<sequence>MMDLSANNFSGKISNNLSMIPGLVYFNVSGNNLDGEIPPALDSRFNNASSFAGNEKLCGKPLDRKCEEMTKKNTATQQQLMIINNHQSSLMIINNKFNYSTKVH</sequence>
<dbReference type="InterPro" id="IPR001611">
    <property type="entry name" value="Leu-rich_rpt"/>
</dbReference>
<dbReference type="SUPFAM" id="SSF52058">
    <property type="entry name" value="L domain-like"/>
    <property type="match status" value="1"/>
</dbReference>
<evidence type="ECO:0000256" key="6">
    <source>
        <dbReference type="ARBA" id="ARBA00023170"/>
    </source>
</evidence>
<dbReference type="PANTHER" id="PTHR48063:SF112">
    <property type="entry name" value="RECEPTOR LIKE PROTEIN 30-LIKE"/>
    <property type="match status" value="1"/>
</dbReference>
<dbReference type="STRING" id="3818.A0A444YZW8"/>
<proteinExistence type="predicted"/>
<dbReference type="InterPro" id="IPR046956">
    <property type="entry name" value="RLP23-like"/>
</dbReference>
<dbReference type="Proteomes" id="UP000289738">
    <property type="component" value="Chromosome B05"/>
</dbReference>
<evidence type="ECO:0000256" key="7">
    <source>
        <dbReference type="ARBA" id="ARBA00023180"/>
    </source>
</evidence>
<keyword evidence="5" id="KW-0472">Membrane</keyword>
<evidence type="ECO:0000256" key="4">
    <source>
        <dbReference type="ARBA" id="ARBA00022989"/>
    </source>
</evidence>
<accession>A0A444YZW8</accession>
<protein>
    <submittedName>
        <fullName evidence="8">Uncharacterized protein</fullName>
    </submittedName>
</protein>
<keyword evidence="7" id="KW-0325">Glycoprotein</keyword>
<dbReference type="AlphaFoldDB" id="A0A444YZW8"/>
<dbReference type="Gene3D" id="3.80.10.10">
    <property type="entry name" value="Ribonuclease Inhibitor"/>
    <property type="match status" value="1"/>
</dbReference>
<organism evidence="8 9">
    <name type="scientific">Arachis hypogaea</name>
    <name type="common">Peanut</name>
    <dbReference type="NCBI Taxonomy" id="3818"/>
    <lineage>
        <taxon>Eukaryota</taxon>
        <taxon>Viridiplantae</taxon>
        <taxon>Streptophyta</taxon>
        <taxon>Embryophyta</taxon>
        <taxon>Tracheophyta</taxon>
        <taxon>Spermatophyta</taxon>
        <taxon>Magnoliopsida</taxon>
        <taxon>eudicotyledons</taxon>
        <taxon>Gunneridae</taxon>
        <taxon>Pentapetalae</taxon>
        <taxon>rosids</taxon>
        <taxon>fabids</taxon>
        <taxon>Fabales</taxon>
        <taxon>Fabaceae</taxon>
        <taxon>Papilionoideae</taxon>
        <taxon>50 kb inversion clade</taxon>
        <taxon>dalbergioids sensu lato</taxon>
        <taxon>Dalbergieae</taxon>
        <taxon>Pterocarpus clade</taxon>
        <taxon>Arachis</taxon>
    </lineage>
</organism>
<evidence type="ECO:0000313" key="9">
    <source>
        <dbReference type="Proteomes" id="UP000289738"/>
    </source>
</evidence>
<dbReference type="Pfam" id="PF00560">
    <property type="entry name" value="LRR_1"/>
    <property type="match status" value="1"/>
</dbReference>
<dbReference type="InterPro" id="IPR032675">
    <property type="entry name" value="LRR_dom_sf"/>
</dbReference>
<keyword evidence="3" id="KW-0732">Signal</keyword>
<comment type="caution">
    <text evidence="8">The sequence shown here is derived from an EMBL/GenBank/DDBJ whole genome shotgun (WGS) entry which is preliminary data.</text>
</comment>
<reference evidence="8 9" key="1">
    <citation type="submission" date="2019-01" db="EMBL/GenBank/DDBJ databases">
        <title>Sequencing of cultivated peanut Arachis hypogaea provides insights into genome evolution and oil improvement.</title>
        <authorList>
            <person name="Chen X."/>
        </authorList>
    </citation>
    <scope>NUCLEOTIDE SEQUENCE [LARGE SCALE GENOMIC DNA]</scope>
    <source>
        <strain evidence="9">cv. Fuhuasheng</strain>
        <tissue evidence="8">Leaves</tissue>
    </source>
</reference>
<dbReference type="PANTHER" id="PTHR48063">
    <property type="entry name" value="LRR RECEPTOR-LIKE KINASE"/>
    <property type="match status" value="1"/>
</dbReference>
<gene>
    <name evidence="8" type="ORF">Ahy_B05g074857</name>
</gene>
<keyword evidence="6" id="KW-0675">Receptor</keyword>
<name>A0A444YZW8_ARAHY</name>
<keyword evidence="2" id="KW-0812">Transmembrane</keyword>
<evidence type="ECO:0000256" key="1">
    <source>
        <dbReference type="ARBA" id="ARBA00004479"/>
    </source>
</evidence>